<dbReference type="Proteomes" id="UP001152797">
    <property type="component" value="Unassembled WGS sequence"/>
</dbReference>
<evidence type="ECO:0000313" key="2">
    <source>
        <dbReference type="EMBL" id="CAI4012581.1"/>
    </source>
</evidence>
<evidence type="ECO:0000256" key="1">
    <source>
        <dbReference type="SAM" id="MobiDB-lite"/>
    </source>
</evidence>
<feature type="region of interest" description="Disordered" evidence="1">
    <location>
        <begin position="455"/>
        <end position="475"/>
    </location>
</feature>
<feature type="region of interest" description="Disordered" evidence="1">
    <location>
        <begin position="611"/>
        <end position="635"/>
    </location>
</feature>
<feature type="compositionally biased region" description="Basic residues" evidence="1">
    <location>
        <begin position="251"/>
        <end position="274"/>
    </location>
</feature>
<feature type="compositionally biased region" description="Basic and acidic residues" evidence="1">
    <location>
        <begin position="565"/>
        <end position="575"/>
    </location>
</feature>
<feature type="region of interest" description="Disordered" evidence="1">
    <location>
        <begin position="226"/>
        <end position="290"/>
    </location>
</feature>
<feature type="region of interest" description="Disordered" evidence="1">
    <location>
        <begin position="391"/>
        <end position="439"/>
    </location>
</feature>
<evidence type="ECO:0000313" key="4">
    <source>
        <dbReference type="Proteomes" id="UP001152797"/>
    </source>
</evidence>
<reference evidence="3 4" key="2">
    <citation type="submission" date="2024-05" db="EMBL/GenBank/DDBJ databases">
        <authorList>
            <person name="Chen Y."/>
            <person name="Shah S."/>
            <person name="Dougan E. K."/>
            <person name="Thang M."/>
            <person name="Chan C."/>
        </authorList>
    </citation>
    <scope>NUCLEOTIDE SEQUENCE [LARGE SCALE GENOMIC DNA]</scope>
</reference>
<feature type="compositionally biased region" description="Basic and acidic residues" evidence="1">
    <location>
        <begin position="540"/>
        <end position="550"/>
    </location>
</feature>
<feature type="region of interest" description="Disordered" evidence="1">
    <location>
        <begin position="895"/>
        <end position="924"/>
    </location>
</feature>
<sequence length="924" mass="106145">MPTSFAFCWLVWAISKNKRMRPERDKSKKFARRLLKHVLAVAGTLHFQIKPVGRNSQATAVQVSDRNSCVDSRCFWNAVLKGRIVPFWEAKRNDVADDDVTSTWDRPDWIDYILFSLDPKKGARTLLQPVIWTILAQTALWVDNNVSRLALSTDDRRQTRQKNQQDDTGLTVRKLLDELCYVWSPNILRGAYAKHSDGERLRKAAGALSMAVDMVLKTVPQSVLWPDGTRLPLEPEEEDGPSASEPEETKRKGKNPKPAAKSKAKQKEPKRKAKKSDSGRTVDTEYYNHPSLQDMPNCHFRLWLSTAEPNKLNSCVTKKVEREVLFLLMAFCFGRKKEKMLDTVTQEYKRRGKPLAHTGWGPEEVRAYMVEYMKKVQPGGDIGAYSRQLPKKISSTQPAPLPDWVKKRKKKGCEEDEEEATESGDSGLEAEDDDGVGDEGWIVVKKKQKYYLTHKPTKETVELGSPEEDSVWEVRNDKDEEMDYLWQDGNDDFDEIPCRDFFNEVKAPEKPKDLRSDKPEPLKGMKPKQGAETGKQKGKVKQEHDNKKDTQEEEFGADSSEEEAEASKTDEKDSKPAPFVDTDGSGKMYLIFPVESKELKLPVDTCQDWEVTTEGTGPETRHWLKSKSGKEKSRDCEVLMAGRKVKDITDESRLLKVKAAQERQTKKGMTDSEAEEGGVEPEWKITLRQSIEKEMREDLEKRKAEEKALKEQREKELRERLENERVAQEKAATISQKEKDAARQREKAAADEKRKQEDKARMKEEELAKEEEQRLRKKIEDEMREELRQKLAKEAAEKEAAEKAKDAEKKEMDEKKDEKTKDEPKDEKPKSEKPKDEKAKKEEKDEKDGKGEKPKGEAAGPFAKYGGVAKWMDAEVKEMRKRDREKFWDRVKKREAKEAKVKAKTTALQDPGLRAELPQVNLDE</sequence>
<feature type="region of interest" description="Disordered" evidence="1">
    <location>
        <begin position="502"/>
        <end position="586"/>
    </location>
</feature>
<proteinExistence type="predicted"/>
<feature type="compositionally biased region" description="Basic and acidic residues" evidence="1">
    <location>
        <begin position="659"/>
        <end position="670"/>
    </location>
</feature>
<feature type="compositionally biased region" description="Basic and acidic residues" evidence="1">
    <location>
        <begin position="502"/>
        <end position="523"/>
    </location>
</feature>
<protein>
    <submittedName>
        <fullName evidence="3">Hydrocephalus-inducing protein (Protein Hy-3)</fullName>
    </submittedName>
</protein>
<dbReference type="EMBL" id="CAMXCT010005534">
    <property type="protein sequence ID" value="CAI4012581.1"/>
    <property type="molecule type" value="Genomic_DNA"/>
</dbReference>
<organism evidence="2">
    <name type="scientific">Cladocopium goreaui</name>
    <dbReference type="NCBI Taxonomy" id="2562237"/>
    <lineage>
        <taxon>Eukaryota</taxon>
        <taxon>Sar</taxon>
        <taxon>Alveolata</taxon>
        <taxon>Dinophyceae</taxon>
        <taxon>Suessiales</taxon>
        <taxon>Symbiodiniaceae</taxon>
        <taxon>Cladocopium</taxon>
    </lineage>
</organism>
<feature type="region of interest" description="Disordered" evidence="1">
    <location>
        <begin position="790"/>
        <end position="863"/>
    </location>
</feature>
<feature type="compositionally biased region" description="Acidic residues" evidence="1">
    <location>
        <begin position="551"/>
        <end position="564"/>
    </location>
</feature>
<feature type="compositionally biased region" description="Basic and acidic residues" evidence="1">
    <location>
        <begin position="681"/>
        <end position="728"/>
    </location>
</feature>
<comment type="caution">
    <text evidence="2">The sequence shown here is derived from an EMBL/GenBank/DDBJ whole genome shotgun (WGS) entry which is preliminary data.</text>
</comment>
<keyword evidence="4" id="KW-1185">Reference proteome</keyword>
<gene>
    <name evidence="2" type="ORF">C1SCF055_LOCUS37627</name>
</gene>
<dbReference type="AlphaFoldDB" id="A0A9P1GFX3"/>
<dbReference type="EMBL" id="CAMXCT030005534">
    <property type="protein sequence ID" value="CAL4799893.1"/>
    <property type="molecule type" value="Genomic_DNA"/>
</dbReference>
<feature type="region of interest" description="Disordered" evidence="1">
    <location>
        <begin position="659"/>
        <end position="775"/>
    </location>
</feature>
<feature type="compositionally biased region" description="Acidic residues" evidence="1">
    <location>
        <begin position="414"/>
        <end position="437"/>
    </location>
</feature>
<dbReference type="EMBL" id="CAMXCT020005534">
    <property type="protein sequence ID" value="CAL1165956.1"/>
    <property type="molecule type" value="Genomic_DNA"/>
</dbReference>
<name>A0A9P1GFX3_9DINO</name>
<evidence type="ECO:0000313" key="3">
    <source>
        <dbReference type="EMBL" id="CAL4799893.1"/>
    </source>
</evidence>
<feature type="compositionally biased region" description="Basic and acidic residues" evidence="1">
    <location>
        <begin position="790"/>
        <end position="856"/>
    </location>
</feature>
<accession>A0A9P1GFX3</accession>
<reference evidence="2" key="1">
    <citation type="submission" date="2022-10" db="EMBL/GenBank/DDBJ databases">
        <authorList>
            <person name="Chen Y."/>
            <person name="Dougan E. K."/>
            <person name="Chan C."/>
            <person name="Rhodes N."/>
            <person name="Thang M."/>
        </authorList>
    </citation>
    <scope>NUCLEOTIDE SEQUENCE</scope>
</reference>
<feature type="compositionally biased region" description="Basic and acidic residues" evidence="1">
    <location>
        <begin position="736"/>
        <end position="775"/>
    </location>
</feature>